<dbReference type="GO" id="GO:0009867">
    <property type="term" value="P:jasmonic acid mediated signaling pathway"/>
    <property type="evidence" value="ECO:0007669"/>
    <property type="project" value="UniProtKB-ARBA"/>
</dbReference>
<dbReference type="PANTHER" id="PTHR11165">
    <property type="entry name" value="SKP1"/>
    <property type="match status" value="1"/>
</dbReference>
<evidence type="ECO:0000256" key="1">
    <source>
        <dbReference type="ARBA" id="ARBA00004906"/>
    </source>
</evidence>
<evidence type="ECO:0000256" key="4">
    <source>
        <dbReference type="PIRNR" id="PIRNR028729"/>
    </source>
</evidence>
<dbReference type="UniPathway" id="UPA00143"/>
<accession>A0A166GKE0</accession>
<dbReference type="PIRSF" id="PIRSF028729">
    <property type="entry name" value="E3_ubiquit_lig_SCF_Skp"/>
    <property type="match status" value="1"/>
</dbReference>
<comment type="subunit">
    <text evidence="4">Part of a SCF (SKP1-cullin-F-box) protein ligase complex.</text>
</comment>
<feature type="domain" description="SKP1 component dimerisation" evidence="5">
    <location>
        <begin position="121"/>
        <end position="165"/>
    </location>
</feature>
<dbReference type="InterPro" id="IPR016073">
    <property type="entry name" value="Skp1_comp_POZ"/>
</dbReference>
<organism evidence="7">
    <name type="scientific">Fragaria ananassa</name>
    <name type="common">Strawberry</name>
    <name type="synonym">Fragaria chiloensis x Fragaria virginiana</name>
    <dbReference type="NCBI Taxonomy" id="3747"/>
    <lineage>
        <taxon>Eukaryota</taxon>
        <taxon>Viridiplantae</taxon>
        <taxon>Streptophyta</taxon>
        <taxon>Embryophyta</taxon>
        <taxon>Tracheophyta</taxon>
        <taxon>Spermatophyta</taxon>
        <taxon>Magnoliopsida</taxon>
        <taxon>eudicotyledons</taxon>
        <taxon>Gunneridae</taxon>
        <taxon>Pentapetalae</taxon>
        <taxon>rosids</taxon>
        <taxon>fabids</taxon>
        <taxon>Rosales</taxon>
        <taxon>Rosaceae</taxon>
        <taxon>Rosoideae</taxon>
        <taxon>Potentilleae</taxon>
        <taxon>Fragariinae</taxon>
        <taxon>Fragaria</taxon>
    </lineage>
</organism>
<dbReference type="GO" id="GO:0016567">
    <property type="term" value="P:protein ubiquitination"/>
    <property type="evidence" value="ECO:0007669"/>
    <property type="project" value="UniProtKB-UniRule"/>
</dbReference>
<name>A0A166GKE0_FRAAN</name>
<protein>
    <recommendedName>
        <fullName evidence="4">SKP1-like protein</fullName>
    </recommendedName>
</protein>
<evidence type="ECO:0000259" key="5">
    <source>
        <dbReference type="Pfam" id="PF01466"/>
    </source>
</evidence>
<dbReference type="SUPFAM" id="SSF54695">
    <property type="entry name" value="POZ domain"/>
    <property type="match status" value="1"/>
</dbReference>
<evidence type="ECO:0000256" key="3">
    <source>
        <dbReference type="ARBA" id="ARBA00022786"/>
    </source>
</evidence>
<dbReference type="SUPFAM" id="SSF81382">
    <property type="entry name" value="Skp1 dimerisation domain-like"/>
    <property type="match status" value="1"/>
</dbReference>
<sequence length="172" mass="19845">MSTEEDTVQEKKTISLKTSDDEVFESEENVAMEFGTVKAFFGDDGVSRDMVMPIPNVHSKELTRIIDFCTKHLALKPKADHDEAGKKELRKFYAEYVKEDTTERIMELILAADYLNVNDFLDLLNQSVADRIKNKSVEYVRKLFGIESDFTPEEEAELRQQYAWAFEGVDED</sequence>
<dbReference type="Gene3D" id="3.30.710.10">
    <property type="entry name" value="Potassium Channel Kv1.1, Chain A"/>
    <property type="match status" value="1"/>
</dbReference>
<dbReference type="AlphaFoldDB" id="A0A166GKE0"/>
<proteinExistence type="evidence at transcript level"/>
<dbReference type="InterPro" id="IPR001232">
    <property type="entry name" value="SKP1-like"/>
</dbReference>
<dbReference type="EMBL" id="KU975057">
    <property type="protein sequence ID" value="ANA07508.1"/>
    <property type="molecule type" value="mRNA"/>
</dbReference>
<reference evidence="7" key="1">
    <citation type="submission" date="2016-03" db="EMBL/GenBank/DDBJ databases">
        <title>Cloning and expression analysis of FaSKP1 genes in strawberry.</title>
        <authorList>
            <person name="Jin W."/>
            <person name="Li M."/>
            <person name="Hua W."/>
            <person name="Yin S."/>
            <person name="Liu J."/>
        </authorList>
    </citation>
    <scope>NUCLEOTIDE SEQUENCE</scope>
</reference>
<evidence type="ECO:0000256" key="2">
    <source>
        <dbReference type="ARBA" id="ARBA00009993"/>
    </source>
</evidence>
<comment type="function">
    <text evidence="4">Involved in ubiquitination and subsequent proteasomal degradation of target proteins. Together with CUL1, RBX1 and a F-box protein, it forms a SCF E3 ubiquitin ligase complex. The functional specificity of this complex depends on the type of F-box protein. In the SCF complex, it serves as an adapter that links the F-box protein to CUL1.</text>
</comment>
<dbReference type="InterPro" id="IPR016072">
    <property type="entry name" value="Skp1_comp_dimer"/>
</dbReference>
<comment type="similarity">
    <text evidence="2 4">Belongs to the SKP1 family.</text>
</comment>
<comment type="pathway">
    <text evidence="1 4">Protein modification; protein ubiquitination.</text>
</comment>
<dbReference type="InterPro" id="IPR016897">
    <property type="entry name" value="SKP1"/>
</dbReference>
<evidence type="ECO:0000313" key="7">
    <source>
        <dbReference type="EMBL" id="ANA07508.1"/>
    </source>
</evidence>
<dbReference type="SMART" id="SM00512">
    <property type="entry name" value="Skp1"/>
    <property type="match status" value="1"/>
</dbReference>
<dbReference type="InterPro" id="IPR011333">
    <property type="entry name" value="SKP1/BTB/POZ_sf"/>
</dbReference>
<dbReference type="GO" id="GO:0006511">
    <property type="term" value="P:ubiquitin-dependent protein catabolic process"/>
    <property type="evidence" value="ECO:0007669"/>
    <property type="project" value="InterPro"/>
</dbReference>
<dbReference type="Pfam" id="PF03931">
    <property type="entry name" value="Skp1_POZ"/>
    <property type="match status" value="1"/>
</dbReference>
<feature type="domain" description="SKP1 component POZ" evidence="6">
    <location>
        <begin position="13"/>
        <end position="73"/>
    </location>
</feature>
<keyword evidence="3 4" id="KW-0833">Ubl conjugation pathway</keyword>
<evidence type="ECO:0000259" key="6">
    <source>
        <dbReference type="Pfam" id="PF03931"/>
    </source>
</evidence>
<dbReference type="Pfam" id="PF01466">
    <property type="entry name" value="Skp1"/>
    <property type="match status" value="1"/>
</dbReference>
<dbReference type="InterPro" id="IPR036296">
    <property type="entry name" value="SKP1-like_dim_sf"/>
</dbReference>